<dbReference type="GO" id="GO:0012505">
    <property type="term" value="C:endomembrane system"/>
    <property type="evidence" value="ECO:0007669"/>
    <property type="project" value="UniProtKB-SubCell"/>
</dbReference>
<evidence type="ECO:0000313" key="5">
    <source>
        <dbReference type="Proteomes" id="UP000650467"/>
    </source>
</evidence>
<name>A0A835VWS4_CHLIN</name>
<evidence type="ECO:0000313" key="4">
    <source>
        <dbReference type="EMBL" id="KAG2428006.1"/>
    </source>
</evidence>
<gene>
    <name evidence="4" type="ORF">HXX76_011992</name>
</gene>
<dbReference type="GO" id="GO:0048193">
    <property type="term" value="P:Golgi vesicle transport"/>
    <property type="evidence" value="ECO:0007669"/>
    <property type="project" value="InterPro"/>
</dbReference>
<dbReference type="Pfam" id="PF09177">
    <property type="entry name" value="STX6_10_61_N"/>
    <property type="match status" value="1"/>
</dbReference>
<protein>
    <recommendedName>
        <fullName evidence="3">Syntaxin 6/10/61 N-terminal domain-containing protein</fullName>
    </recommendedName>
</protein>
<dbReference type="GO" id="GO:0016020">
    <property type="term" value="C:membrane"/>
    <property type="evidence" value="ECO:0007669"/>
    <property type="project" value="InterPro"/>
</dbReference>
<dbReference type="GO" id="GO:0015031">
    <property type="term" value="P:protein transport"/>
    <property type="evidence" value="ECO:0007669"/>
    <property type="project" value="UniProtKB-KW"/>
</dbReference>
<dbReference type="SUPFAM" id="SSF47661">
    <property type="entry name" value="t-snare proteins"/>
    <property type="match status" value="1"/>
</dbReference>
<dbReference type="Proteomes" id="UP000650467">
    <property type="component" value="Unassembled WGS sequence"/>
</dbReference>
<evidence type="ECO:0000256" key="1">
    <source>
        <dbReference type="ARBA" id="ARBA00022927"/>
    </source>
</evidence>
<organism evidence="4 5">
    <name type="scientific">Chlamydomonas incerta</name>
    <dbReference type="NCBI Taxonomy" id="51695"/>
    <lineage>
        <taxon>Eukaryota</taxon>
        <taxon>Viridiplantae</taxon>
        <taxon>Chlorophyta</taxon>
        <taxon>core chlorophytes</taxon>
        <taxon>Chlorophyceae</taxon>
        <taxon>CS clade</taxon>
        <taxon>Chlamydomonadales</taxon>
        <taxon>Chlamydomonadaceae</taxon>
        <taxon>Chlamydomonas</taxon>
    </lineage>
</organism>
<evidence type="ECO:0000256" key="2">
    <source>
        <dbReference type="ARBA" id="ARBA00046280"/>
    </source>
</evidence>
<reference evidence="4" key="1">
    <citation type="journal article" date="2020" name="bioRxiv">
        <title>Comparative genomics of Chlamydomonas.</title>
        <authorList>
            <person name="Craig R.J."/>
            <person name="Hasan A.R."/>
            <person name="Ness R.W."/>
            <person name="Keightley P.D."/>
        </authorList>
    </citation>
    <scope>NUCLEOTIDE SEQUENCE</scope>
    <source>
        <strain evidence="4">SAG 7.73</strain>
    </source>
</reference>
<feature type="domain" description="Syntaxin 6/10/61 N-terminal" evidence="3">
    <location>
        <begin position="5"/>
        <end position="98"/>
    </location>
</feature>
<dbReference type="EMBL" id="JAEHOC010000037">
    <property type="protein sequence ID" value="KAG2428006.1"/>
    <property type="molecule type" value="Genomic_DNA"/>
</dbReference>
<comment type="subcellular location">
    <subcellularLocation>
        <location evidence="2">Endomembrane system</location>
        <topology evidence="2">Single-pass type IV membrane protein</topology>
    </subcellularLocation>
</comment>
<keyword evidence="1" id="KW-0813">Transport</keyword>
<accession>A0A835VWS4</accession>
<dbReference type="Gene3D" id="1.20.58.90">
    <property type="match status" value="1"/>
</dbReference>
<keyword evidence="1" id="KW-0653">Protein transport</keyword>
<dbReference type="InterPro" id="IPR010989">
    <property type="entry name" value="SNARE"/>
</dbReference>
<evidence type="ECO:0000259" key="3">
    <source>
        <dbReference type="Pfam" id="PF09177"/>
    </source>
</evidence>
<proteinExistence type="predicted"/>
<dbReference type="AlphaFoldDB" id="A0A835VWS4"/>
<comment type="caution">
    <text evidence="4">The sequence shown here is derived from an EMBL/GenBank/DDBJ whole genome shotgun (WGS) entry which is preliminary data.</text>
</comment>
<keyword evidence="5" id="KW-1185">Reference proteome</keyword>
<dbReference type="InterPro" id="IPR015260">
    <property type="entry name" value="Syntaxin-6/10/61_N"/>
</dbReference>
<sequence length="163" mass="17996">MLFVDPFNIVRADIDEQVRLLARGDGELQAALSAEASATATGLAEKLGDDCDDVLVLLVEVEQALEIAAATPHRFNILPEELQARQAWFSATRDAVRRTAEHVAPHRPLVRPRLQSWPQRVATAIFIPPAPSPYSAAPEPCCKTSIMIAIDWLKARLRHAWGE</sequence>